<dbReference type="AlphaFoldDB" id="A0A830HMI0"/>
<proteinExistence type="inferred from homology"/>
<dbReference type="CDD" id="cd05797">
    <property type="entry name" value="Ribosomal_L10"/>
    <property type="match status" value="1"/>
</dbReference>
<dbReference type="Gene3D" id="6.10.250.290">
    <property type="match status" value="1"/>
</dbReference>
<name>A0A830HMI0_9CHLO</name>
<evidence type="ECO:0000313" key="4">
    <source>
        <dbReference type="EMBL" id="GHP08394.1"/>
    </source>
</evidence>
<dbReference type="Pfam" id="PF00466">
    <property type="entry name" value="Ribosomal_L10"/>
    <property type="match status" value="1"/>
</dbReference>
<keyword evidence="5" id="KW-1185">Reference proteome</keyword>
<dbReference type="OrthoDB" id="360689at2759"/>
<dbReference type="HAMAP" id="MF_00362">
    <property type="entry name" value="Ribosomal_uL10"/>
    <property type="match status" value="1"/>
</dbReference>
<evidence type="ECO:0000256" key="3">
    <source>
        <dbReference type="ARBA" id="ARBA00023274"/>
    </source>
</evidence>
<protein>
    <submittedName>
        <fullName evidence="4">Plastid ribosomal protein L10</fullName>
    </submittedName>
</protein>
<organism evidence="4 5">
    <name type="scientific">Pycnococcus provasolii</name>
    <dbReference type="NCBI Taxonomy" id="41880"/>
    <lineage>
        <taxon>Eukaryota</taxon>
        <taxon>Viridiplantae</taxon>
        <taxon>Chlorophyta</taxon>
        <taxon>Pseudoscourfieldiophyceae</taxon>
        <taxon>Pseudoscourfieldiales</taxon>
        <taxon>Pycnococcaceae</taxon>
        <taxon>Pycnococcus</taxon>
    </lineage>
</organism>
<comment type="similarity">
    <text evidence="1">Belongs to the universal ribosomal protein uL10 family.</text>
</comment>
<reference evidence="4" key="1">
    <citation type="submission" date="2020-10" db="EMBL/GenBank/DDBJ databases">
        <title>Unveiling of a novel bifunctional photoreceptor, Dualchrome1, isolated from a cosmopolitan green alga.</title>
        <authorList>
            <person name="Suzuki S."/>
            <person name="Kawachi M."/>
        </authorList>
    </citation>
    <scope>NUCLEOTIDE SEQUENCE</scope>
    <source>
        <strain evidence="4">NIES 2893</strain>
    </source>
</reference>
<evidence type="ECO:0000256" key="1">
    <source>
        <dbReference type="ARBA" id="ARBA00008889"/>
    </source>
</evidence>
<dbReference type="NCBIfam" id="NF000955">
    <property type="entry name" value="PRK00099.1-1"/>
    <property type="match status" value="1"/>
</dbReference>
<dbReference type="InterPro" id="IPR047865">
    <property type="entry name" value="Ribosomal_uL10_bac_type"/>
</dbReference>
<gene>
    <name evidence="4" type="ORF">PPROV_000713300</name>
</gene>
<dbReference type="SUPFAM" id="SSF160369">
    <property type="entry name" value="Ribosomal protein L10-like"/>
    <property type="match status" value="1"/>
</dbReference>
<dbReference type="GO" id="GO:1990904">
    <property type="term" value="C:ribonucleoprotein complex"/>
    <property type="evidence" value="ECO:0007669"/>
    <property type="project" value="UniProtKB-KW"/>
</dbReference>
<sequence length="188" mass="20681">MALTKERKAEQVDKLKSALEQSTLVLSFDHSDVSVKNMMEFRRAMKDDTEVMVVKNTLVRRAASETEGWDGLGEVATGTNTWIFVGSDFKSAIKPFKELQKDLKARDIERDFNAGLLEGQKLSPQQLKTVEDLPSKADLIATIARLINQPASKLAFAVKAVPGKVGYAAEALRKKADETQAGTLADLQ</sequence>
<evidence type="ECO:0000313" key="5">
    <source>
        <dbReference type="Proteomes" id="UP000660262"/>
    </source>
</evidence>
<comment type="caution">
    <text evidence="4">The sequence shown here is derived from an EMBL/GenBank/DDBJ whole genome shotgun (WGS) entry which is preliminary data.</text>
</comment>
<keyword evidence="3" id="KW-0687">Ribonucleoprotein</keyword>
<dbReference type="Proteomes" id="UP000660262">
    <property type="component" value="Unassembled WGS sequence"/>
</dbReference>
<dbReference type="InterPro" id="IPR001790">
    <property type="entry name" value="Ribosomal_uL10"/>
</dbReference>
<keyword evidence="2 4" id="KW-0689">Ribosomal protein</keyword>
<dbReference type="InterPro" id="IPR022973">
    <property type="entry name" value="Ribosomal_uL10_bac"/>
</dbReference>
<dbReference type="EMBL" id="BNJQ01000020">
    <property type="protein sequence ID" value="GHP08394.1"/>
    <property type="molecule type" value="Genomic_DNA"/>
</dbReference>
<dbReference type="InterPro" id="IPR043141">
    <property type="entry name" value="Ribosomal_uL10-like_sf"/>
</dbReference>
<accession>A0A830HMI0</accession>
<dbReference type="Gene3D" id="3.30.70.1730">
    <property type="match status" value="1"/>
</dbReference>
<evidence type="ECO:0000256" key="2">
    <source>
        <dbReference type="ARBA" id="ARBA00022980"/>
    </source>
</evidence>
<dbReference type="PANTHER" id="PTHR11560">
    <property type="entry name" value="39S RIBOSOMAL PROTEIN L10, MITOCHONDRIAL"/>
    <property type="match status" value="1"/>
</dbReference>
<dbReference type="GO" id="GO:0005840">
    <property type="term" value="C:ribosome"/>
    <property type="evidence" value="ECO:0007669"/>
    <property type="project" value="UniProtKB-KW"/>
</dbReference>